<dbReference type="EMBL" id="QFRA01000046">
    <property type="protein sequence ID" value="PZR03291.1"/>
    <property type="molecule type" value="Genomic_DNA"/>
</dbReference>
<dbReference type="GO" id="GO:0003824">
    <property type="term" value="F:catalytic activity"/>
    <property type="evidence" value="ECO:0007669"/>
    <property type="project" value="InterPro"/>
</dbReference>
<evidence type="ECO:0000259" key="6">
    <source>
        <dbReference type="Pfam" id="PF02776"/>
    </source>
</evidence>
<feature type="domain" description="Thiamine pyrophosphate enzyme TPP-binding" evidence="5">
    <location>
        <begin position="381"/>
        <end position="527"/>
    </location>
</feature>
<dbReference type="Pfam" id="PF02776">
    <property type="entry name" value="TPP_enzyme_N"/>
    <property type="match status" value="1"/>
</dbReference>
<dbReference type="InterPro" id="IPR047211">
    <property type="entry name" value="POXB-like"/>
</dbReference>
<evidence type="ECO:0000313" key="7">
    <source>
        <dbReference type="EMBL" id="PZR03291.1"/>
    </source>
</evidence>
<dbReference type="InterPro" id="IPR012000">
    <property type="entry name" value="Thiamin_PyroP_enz_cen_dom"/>
</dbReference>
<dbReference type="SUPFAM" id="SSF52518">
    <property type="entry name" value="Thiamin diphosphate-binding fold (THDP-binding)"/>
    <property type="match status" value="2"/>
</dbReference>
<keyword evidence="7" id="KW-0670">Pyruvate</keyword>
<dbReference type="RefSeq" id="WP_303735656.1">
    <property type="nucleotide sequence ID" value="NZ_CAKZHK010000008.1"/>
</dbReference>
<dbReference type="Pfam" id="PF02775">
    <property type="entry name" value="TPP_enzyme_C"/>
    <property type="match status" value="1"/>
</dbReference>
<gene>
    <name evidence="7" type="ORF">DI525_10525</name>
</gene>
<feature type="domain" description="Thiamine pyrophosphate enzyme central" evidence="4">
    <location>
        <begin position="192"/>
        <end position="318"/>
    </location>
</feature>
<dbReference type="CDD" id="cd02014">
    <property type="entry name" value="TPP_POX"/>
    <property type="match status" value="1"/>
</dbReference>
<dbReference type="InterPro" id="IPR029035">
    <property type="entry name" value="DHS-like_NAD/FAD-binding_dom"/>
</dbReference>
<dbReference type="PANTHER" id="PTHR42981:SF2">
    <property type="entry name" value="PYRUVATE DEHYDROGENASE [UBIQUINONE]"/>
    <property type="match status" value="1"/>
</dbReference>
<proteinExistence type="inferred from homology"/>
<evidence type="ECO:0000256" key="3">
    <source>
        <dbReference type="RuleBase" id="RU362132"/>
    </source>
</evidence>
<accession>A0A2W5UZW3</accession>
<dbReference type="SUPFAM" id="SSF52467">
    <property type="entry name" value="DHS-like NAD/FAD-binding domain"/>
    <property type="match status" value="1"/>
</dbReference>
<keyword evidence="2 3" id="KW-0786">Thiamine pyrophosphate</keyword>
<protein>
    <submittedName>
        <fullName evidence="7">Pyruvate dehydrogenase</fullName>
    </submittedName>
</protein>
<feature type="domain" description="Thiamine pyrophosphate enzyme N-terminal TPP-binding" evidence="6">
    <location>
        <begin position="4"/>
        <end position="114"/>
    </location>
</feature>
<sequence>MARNVAEQLVDALEKQGVSRVFGLVGDSLNPIVDAIRQSSIEWVHCYNEESAAFAAGAHSLITGELSVCAGSCGPGNTHMIQGLYDAHRNGGKVLALASQIPSKEIGSGFFQETHPEKLFEECSGYCELVNSAAQAGRCIHAAIQSTLAGHGVSVVSFPGDISMQEAVETPSLEGNFSVQNGEVHPSRKQLRDLADAINKADKVTMFGGIGCAGARDELFAVAEKIKSPVGHSYAGKEVLHYDNPYDVGMSGLLGYGACTAAFDNADLLILVGTDFPYTDFLPTTPTAQIDINGAHIGRRTHVEYPVVGDVKSTMAELLPLLKEKTDRSFLDSMLKKQQRNLKHVISAYTKNVSKHTPIHPEFLAYNLDDLADDDAIFTADTGMCNVWHARYIMAGPNRRLLASYRHGTMANALPQAIGAQAADRKRQVISMSGDGGLSMLMGELLTVKLHQLPIKMVVFNNSTLGMVKLEMMVQGIPDFGTDHAKFNYADIARAVGIKSYRVEDPKDVRSTLQEALAHSGPVLIDVQTDPNALSIPPDISLEQVSGFTKAAVRTVLDGGVGKMINIANSNLRNIPRPSGFKGIG</sequence>
<evidence type="ECO:0000259" key="5">
    <source>
        <dbReference type="Pfam" id="PF02775"/>
    </source>
</evidence>
<dbReference type="InterPro" id="IPR011766">
    <property type="entry name" value="TPP_enzyme_TPP-bd"/>
</dbReference>
<evidence type="ECO:0000256" key="1">
    <source>
        <dbReference type="ARBA" id="ARBA00007812"/>
    </source>
</evidence>
<dbReference type="InterPro" id="IPR029061">
    <property type="entry name" value="THDP-binding"/>
</dbReference>
<evidence type="ECO:0000256" key="2">
    <source>
        <dbReference type="ARBA" id="ARBA00023052"/>
    </source>
</evidence>
<dbReference type="NCBIfam" id="NF005114">
    <property type="entry name" value="PRK06546.1"/>
    <property type="match status" value="1"/>
</dbReference>
<dbReference type="AlphaFoldDB" id="A0A2W5UZW3"/>
<comment type="caution">
    <text evidence="7">The sequence shown here is derived from an EMBL/GenBank/DDBJ whole genome shotgun (WGS) entry which is preliminary data.</text>
</comment>
<dbReference type="GO" id="GO:0000287">
    <property type="term" value="F:magnesium ion binding"/>
    <property type="evidence" value="ECO:0007669"/>
    <property type="project" value="InterPro"/>
</dbReference>
<reference evidence="7 8" key="1">
    <citation type="submission" date="2017-08" db="EMBL/GenBank/DDBJ databases">
        <title>Infants hospitalized years apart are colonized by the same room-sourced microbial strains.</title>
        <authorList>
            <person name="Brooks B."/>
            <person name="Olm M.R."/>
            <person name="Firek B.A."/>
            <person name="Baker R."/>
            <person name="Thomas B.C."/>
            <person name="Morowitz M.J."/>
            <person name="Banfield J.F."/>
        </authorList>
    </citation>
    <scope>NUCLEOTIDE SEQUENCE [LARGE SCALE GENOMIC DNA]</scope>
    <source>
        <strain evidence="7">S2_003_000_R1_3</strain>
    </source>
</reference>
<dbReference type="Gene3D" id="3.40.50.970">
    <property type="match status" value="2"/>
</dbReference>
<dbReference type="InterPro" id="IPR047210">
    <property type="entry name" value="TPP_PYR_POXB-like"/>
</dbReference>
<evidence type="ECO:0000259" key="4">
    <source>
        <dbReference type="Pfam" id="PF00205"/>
    </source>
</evidence>
<organism evidence="7 8">
    <name type="scientific">Corynebacterium kroppenstedtii</name>
    <dbReference type="NCBI Taxonomy" id="161879"/>
    <lineage>
        <taxon>Bacteria</taxon>
        <taxon>Bacillati</taxon>
        <taxon>Actinomycetota</taxon>
        <taxon>Actinomycetes</taxon>
        <taxon>Mycobacteriales</taxon>
        <taxon>Corynebacteriaceae</taxon>
        <taxon>Corynebacterium</taxon>
    </lineage>
</organism>
<dbReference type="InterPro" id="IPR047212">
    <property type="entry name" value="TPP_POXB-like"/>
</dbReference>
<dbReference type="InterPro" id="IPR012001">
    <property type="entry name" value="Thiamin_PyroP_enz_TPP-bd_dom"/>
</dbReference>
<dbReference type="CDD" id="cd07039">
    <property type="entry name" value="TPP_PYR_POX"/>
    <property type="match status" value="1"/>
</dbReference>
<dbReference type="Gene3D" id="3.40.50.1220">
    <property type="entry name" value="TPP-binding domain"/>
    <property type="match status" value="1"/>
</dbReference>
<dbReference type="PANTHER" id="PTHR42981">
    <property type="entry name" value="PYRUVATE DEHYDROGENASE [UBIQUINONE]"/>
    <property type="match status" value="1"/>
</dbReference>
<dbReference type="GO" id="GO:0030976">
    <property type="term" value="F:thiamine pyrophosphate binding"/>
    <property type="evidence" value="ECO:0007669"/>
    <property type="project" value="InterPro"/>
</dbReference>
<name>A0A2W5UZW3_9CORY</name>
<evidence type="ECO:0000313" key="8">
    <source>
        <dbReference type="Proteomes" id="UP000249432"/>
    </source>
</evidence>
<dbReference type="Pfam" id="PF00205">
    <property type="entry name" value="TPP_enzyme_M"/>
    <property type="match status" value="1"/>
</dbReference>
<dbReference type="Proteomes" id="UP000249432">
    <property type="component" value="Unassembled WGS sequence"/>
</dbReference>
<comment type="similarity">
    <text evidence="1 3">Belongs to the TPP enzyme family.</text>
</comment>